<dbReference type="InParanoid" id="A0A2P6NU61"/>
<dbReference type="EMBL" id="MDYQ01000020">
    <property type="protein sequence ID" value="PRP87504.1"/>
    <property type="molecule type" value="Genomic_DNA"/>
</dbReference>
<keyword evidence="4" id="KW-1185">Reference proteome</keyword>
<protein>
    <submittedName>
        <fullName evidence="3">Flagellar associated protein</fullName>
    </submittedName>
</protein>
<name>A0A2P6NU61_9EUKA</name>
<keyword evidence="1" id="KW-0175">Coiled coil</keyword>
<keyword evidence="3" id="KW-0966">Cell projection</keyword>
<sequence length="238" mass="28414">MTTQDSSDKKEVLEPSSQRFVDKKKEVAEVQAALDIQKEEFVLQEGELRHREDILRRKDLELQESLVKFNRFLQDNNSKRSDAERKHLQVKREREYKEQEIHRLAESLETLKNEGIEKESLLEKHRKYEEFLNSVLERTDEYKEIKFLVERWKILKDTGDQLRRQTEESTLRTESQSKSMQKYMEEKNIEILNYNNIVASLQNRLEARMDGLLQGENAAEERSKSILMHNLEASQIKM</sequence>
<evidence type="ECO:0000259" key="2">
    <source>
        <dbReference type="Pfam" id="PF13863"/>
    </source>
</evidence>
<proteinExistence type="predicted"/>
<dbReference type="Proteomes" id="UP000241769">
    <property type="component" value="Unassembled WGS sequence"/>
</dbReference>
<reference evidence="3 4" key="1">
    <citation type="journal article" date="2018" name="Genome Biol. Evol.">
        <title>Multiple Roots of Fruiting Body Formation in Amoebozoa.</title>
        <authorList>
            <person name="Hillmann F."/>
            <person name="Forbes G."/>
            <person name="Novohradska S."/>
            <person name="Ferling I."/>
            <person name="Riege K."/>
            <person name="Groth M."/>
            <person name="Westermann M."/>
            <person name="Marz M."/>
            <person name="Spaller T."/>
            <person name="Winckler T."/>
            <person name="Schaap P."/>
            <person name="Glockner G."/>
        </authorList>
    </citation>
    <scope>NUCLEOTIDE SEQUENCE [LARGE SCALE GENOMIC DNA]</scope>
    <source>
        <strain evidence="3 4">Jena</strain>
    </source>
</reference>
<feature type="domain" description="DUF4200" evidence="2">
    <location>
        <begin position="20"/>
        <end position="137"/>
    </location>
</feature>
<keyword evidence="3" id="KW-0969">Cilium</keyword>
<dbReference type="Pfam" id="PF13863">
    <property type="entry name" value="DUF4200"/>
    <property type="match status" value="1"/>
</dbReference>
<dbReference type="InterPro" id="IPR025252">
    <property type="entry name" value="DUF4200"/>
</dbReference>
<keyword evidence="3" id="KW-0282">Flagellum</keyword>
<evidence type="ECO:0000256" key="1">
    <source>
        <dbReference type="ARBA" id="ARBA00023054"/>
    </source>
</evidence>
<comment type="caution">
    <text evidence="3">The sequence shown here is derived from an EMBL/GenBank/DDBJ whole genome shotgun (WGS) entry which is preliminary data.</text>
</comment>
<accession>A0A2P6NU61</accession>
<dbReference type="OrthoDB" id="10264298at2759"/>
<evidence type="ECO:0000313" key="4">
    <source>
        <dbReference type="Proteomes" id="UP000241769"/>
    </source>
</evidence>
<organism evidence="3 4">
    <name type="scientific">Planoprotostelium fungivorum</name>
    <dbReference type="NCBI Taxonomy" id="1890364"/>
    <lineage>
        <taxon>Eukaryota</taxon>
        <taxon>Amoebozoa</taxon>
        <taxon>Evosea</taxon>
        <taxon>Variosea</taxon>
        <taxon>Cavosteliida</taxon>
        <taxon>Cavosteliaceae</taxon>
        <taxon>Planoprotostelium</taxon>
    </lineage>
</organism>
<gene>
    <name evidence="3" type="ORF">PROFUN_00715</name>
</gene>
<dbReference type="PANTHER" id="PTHR21683">
    <property type="entry name" value="COILED-COIL DOMAIN-CONTAINING PROTEIN 42 LIKE-2-LIKE-RELATED"/>
    <property type="match status" value="1"/>
</dbReference>
<dbReference type="GO" id="GO:0005856">
    <property type="term" value="C:cytoskeleton"/>
    <property type="evidence" value="ECO:0007669"/>
    <property type="project" value="UniProtKB-ARBA"/>
</dbReference>
<dbReference type="AlphaFoldDB" id="A0A2P6NU61"/>
<dbReference type="STRING" id="1890364.A0A2P6NU61"/>
<dbReference type="PANTHER" id="PTHR21683:SF2">
    <property type="entry name" value="COILED-COIL DOMAIN-CONTAINING PROTEIN 42 LIKE-2-LIKE"/>
    <property type="match status" value="1"/>
</dbReference>
<evidence type="ECO:0000313" key="3">
    <source>
        <dbReference type="EMBL" id="PRP87504.1"/>
    </source>
</evidence>
<dbReference type="InterPro" id="IPR051147">
    <property type="entry name" value="CFAP_domain-containing"/>
</dbReference>